<dbReference type="EMBL" id="CAJMWS010000669">
    <property type="protein sequence ID" value="CAE6457781.1"/>
    <property type="molecule type" value="Genomic_DNA"/>
</dbReference>
<dbReference type="NCBIfam" id="TIGR01413">
    <property type="entry name" value="Dyp_perox_fam"/>
    <property type="match status" value="1"/>
</dbReference>
<evidence type="ECO:0000256" key="5">
    <source>
        <dbReference type="ARBA" id="ARBA00023002"/>
    </source>
</evidence>
<name>A0A8H3BHB4_9AGAM</name>
<reference evidence="9" key="1">
    <citation type="submission" date="2021-01" db="EMBL/GenBank/DDBJ databases">
        <authorList>
            <person name="Kaushik A."/>
        </authorList>
    </citation>
    <scope>NUCLEOTIDE SEQUENCE</scope>
    <source>
        <strain evidence="9">AG1-1C</strain>
    </source>
</reference>
<dbReference type="PROSITE" id="PS51404">
    <property type="entry name" value="DYP_PEROXIDASE"/>
    <property type="match status" value="1"/>
</dbReference>
<evidence type="ECO:0000256" key="1">
    <source>
        <dbReference type="ARBA" id="ARBA00001970"/>
    </source>
</evidence>
<comment type="cofactor">
    <cofactor evidence="1">
        <name>heme b</name>
        <dbReference type="ChEBI" id="CHEBI:60344"/>
    </cofactor>
</comment>
<dbReference type="GO" id="GO:0046872">
    <property type="term" value="F:metal ion binding"/>
    <property type="evidence" value="ECO:0007669"/>
    <property type="project" value="UniProtKB-KW"/>
</dbReference>
<keyword evidence="4" id="KW-0479">Metal-binding</keyword>
<gene>
    <name evidence="9" type="ORF">RDB_LOCUS154947</name>
</gene>
<dbReference type="Proteomes" id="UP000663846">
    <property type="component" value="Unassembled WGS sequence"/>
</dbReference>
<dbReference type="PANTHER" id="PTHR30521:SF4">
    <property type="entry name" value="DEFERROCHELATASE"/>
    <property type="match status" value="1"/>
</dbReference>
<dbReference type="InterPro" id="IPR049509">
    <property type="entry name" value="DyP_N"/>
</dbReference>
<sequence>MYEALLLTNNHSRLGPLANMPNKQLILDHVPGCPFEQDFKSALSPEDFQDVQGDILVPFPKRTEDFCFFEITNPEGFKKALATLITDGKISSTEKVANDRKEIAEWKDSGRKDLKAVQNMNISFTYNGLKTLGFDPEELPSSGRQILHKGQLADASNLGDPLENGKPKDWLDQFKNKHDKIHGVLLVACDSGETVEKCRQDLTALLGGHVDIIYQFQGDTRSNVKNKDKQTLKDHEHFGWKDGISNPWLKDVFCECRKIPGQPEIDRGIVLLGHPGDHNQSQEIPDGHWAKNGSYLVCRKLAQLVPEFHKFMFDNPVALDIPGLTPDQLRKRGADLRAAQFVGRWPLGTPLEISALEEKPDIAGNAQENNKFIYNQKDQSRCPFSAHIRKMNPRQSEGAMGGHGFGKNFLIRQGITYGPEVTENENSSHKSDPSPELSRGLAFVSYQSDITEGFQFQQKSWANFTGFPITAPIQPGFDPLIGQARSSQQFTTQDTHNNPIRLQRFVRPLGGTYSFLPSIKALKKIAGIDV</sequence>
<comment type="caution">
    <text evidence="9">The sequence shown here is derived from an EMBL/GenBank/DDBJ whole genome shotgun (WGS) entry which is preliminary data.</text>
</comment>
<proteinExistence type="inferred from homology"/>
<accession>A0A8H3BHB4</accession>
<keyword evidence="2" id="KW-0575">Peroxidase</keyword>
<dbReference type="InterPro" id="IPR011008">
    <property type="entry name" value="Dimeric_a/b-barrel"/>
</dbReference>
<keyword evidence="6" id="KW-0408">Iron</keyword>
<dbReference type="Pfam" id="PF21105">
    <property type="entry name" value="DyP_N"/>
    <property type="match status" value="1"/>
</dbReference>
<evidence type="ECO:0000256" key="2">
    <source>
        <dbReference type="ARBA" id="ARBA00022559"/>
    </source>
</evidence>
<dbReference type="AlphaFoldDB" id="A0A8H3BHB4"/>
<evidence type="ECO:0000256" key="4">
    <source>
        <dbReference type="ARBA" id="ARBA00022723"/>
    </source>
</evidence>
<protein>
    <recommendedName>
        <fullName evidence="8">DyP dimeric alpha+beta barrel domain-containing protein</fullName>
    </recommendedName>
</protein>
<evidence type="ECO:0000259" key="8">
    <source>
        <dbReference type="Pfam" id="PF21105"/>
    </source>
</evidence>
<dbReference type="InterPro" id="IPR006314">
    <property type="entry name" value="Dyp_peroxidase"/>
</dbReference>
<keyword evidence="3" id="KW-0349">Heme</keyword>
<dbReference type="GO" id="GO:0020037">
    <property type="term" value="F:heme binding"/>
    <property type="evidence" value="ECO:0007669"/>
    <property type="project" value="InterPro"/>
</dbReference>
<evidence type="ECO:0000256" key="7">
    <source>
        <dbReference type="ARBA" id="ARBA00025737"/>
    </source>
</evidence>
<evidence type="ECO:0000256" key="3">
    <source>
        <dbReference type="ARBA" id="ARBA00022617"/>
    </source>
</evidence>
<dbReference type="GO" id="GO:0004601">
    <property type="term" value="F:peroxidase activity"/>
    <property type="evidence" value="ECO:0007669"/>
    <property type="project" value="UniProtKB-KW"/>
</dbReference>
<dbReference type="PANTHER" id="PTHR30521">
    <property type="entry name" value="DEFERROCHELATASE/PEROXIDASE"/>
    <property type="match status" value="1"/>
</dbReference>
<comment type="similarity">
    <text evidence="7">Belongs to the DyP-type peroxidase family.</text>
</comment>
<evidence type="ECO:0000313" key="10">
    <source>
        <dbReference type="Proteomes" id="UP000663846"/>
    </source>
</evidence>
<dbReference type="GO" id="GO:0005829">
    <property type="term" value="C:cytosol"/>
    <property type="evidence" value="ECO:0007669"/>
    <property type="project" value="TreeGrafter"/>
</dbReference>
<evidence type="ECO:0000313" key="9">
    <source>
        <dbReference type="EMBL" id="CAE6457781.1"/>
    </source>
</evidence>
<keyword evidence="5" id="KW-0560">Oxidoreductase</keyword>
<organism evidence="9 10">
    <name type="scientific">Rhizoctonia solani</name>
    <dbReference type="NCBI Taxonomy" id="456999"/>
    <lineage>
        <taxon>Eukaryota</taxon>
        <taxon>Fungi</taxon>
        <taxon>Dikarya</taxon>
        <taxon>Basidiomycota</taxon>
        <taxon>Agaricomycotina</taxon>
        <taxon>Agaricomycetes</taxon>
        <taxon>Cantharellales</taxon>
        <taxon>Ceratobasidiaceae</taxon>
        <taxon>Rhizoctonia</taxon>
    </lineage>
</organism>
<dbReference type="SUPFAM" id="SSF54909">
    <property type="entry name" value="Dimeric alpha+beta barrel"/>
    <property type="match status" value="1"/>
</dbReference>
<feature type="domain" description="DyP dimeric alpha+beta barrel" evidence="8">
    <location>
        <begin position="50"/>
        <end position="222"/>
    </location>
</feature>
<evidence type="ECO:0000256" key="6">
    <source>
        <dbReference type="ARBA" id="ARBA00023004"/>
    </source>
</evidence>